<comment type="similarity">
    <text evidence="4">Belongs to the LapB family.</text>
</comment>
<evidence type="ECO:0000256" key="4">
    <source>
        <dbReference type="HAMAP-Rule" id="MF_00994"/>
    </source>
</evidence>
<organism evidence="6 7">
    <name type="scientific">Thioalkalicoccus limnaeus</name>
    <dbReference type="NCBI Taxonomy" id="120681"/>
    <lineage>
        <taxon>Bacteria</taxon>
        <taxon>Pseudomonadati</taxon>
        <taxon>Pseudomonadota</taxon>
        <taxon>Gammaproteobacteria</taxon>
        <taxon>Chromatiales</taxon>
        <taxon>Chromatiaceae</taxon>
        <taxon>Thioalkalicoccus</taxon>
    </lineage>
</organism>
<name>A0ABV4BGQ7_9GAMM</name>
<dbReference type="Pfam" id="PF18073">
    <property type="entry name" value="Zn_ribbon_LapB"/>
    <property type="match status" value="1"/>
</dbReference>
<keyword evidence="4" id="KW-0812">Transmembrane</keyword>
<feature type="binding site" evidence="4">
    <location>
        <position position="366"/>
    </location>
    <ligand>
        <name>Fe cation</name>
        <dbReference type="ChEBI" id="CHEBI:24875"/>
    </ligand>
</feature>
<sequence>MTELLFLLLPIAAASGWFAARRSERAKVAAAPQIGHPSFFRGLNYLLDEQPDKAIDVFVKLAEVDQETVEVHLALGSLFRRRGEVDRAIRIHQNLVARDNLEPEQRGFALYELGQDYMRAGLFDRAERLFGELLELGLQRRRALEALAEIYQQEREWVRGLEVAEQLEALGVESVRTAMAHYRCELAEQAFEAGEIERAEAHLEAARSSDRRCVRASMLQGEILMRRGDYARALVLYRGIVRQDPSFMPEILPQFVTSLERGGQTDLRAELESLYLGRPNPMLLVALAERVREQQGDEAAVELLRTHLTQYADLAGLVRFLEWQGDQDAADAIDVTLVIVRHLAARLPAYQCQNCGFTARHIHWQCPSCKRWDTVRLLQPEPLGTAAWCAPAVAADKSPA</sequence>
<dbReference type="Proteomes" id="UP001564408">
    <property type="component" value="Unassembled WGS sequence"/>
</dbReference>
<dbReference type="InterPro" id="IPR011990">
    <property type="entry name" value="TPR-like_helical_dom_sf"/>
</dbReference>
<feature type="binding site" evidence="4">
    <location>
        <position position="352"/>
    </location>
    <ligand>
        <name>Fe cation</name>
        <dbReference type="ChEBI" id="CHEBI:24875"/>
    </ligand>
</feature>
<dbReference type="InterPro" id="IPR051012">
    <property type="entry name" value="CellSynth/LPSAsmb/PSIAsmb"/>
</dbReference>
<evidence type="ECO:0000256" key="2">
    <source>
        <dbReference type="ARBA" id="ARBA00022737"/>
    </source>
</evidence>
<dbReference type="Gene3D" id="1.25.40.10">
    <property type="entry name" value="Tetratricopeptide repeat domain"/>
    <property type="match status" value="2"/>
</dbReference>
<dbReference type="InterPro" id="IPR041166">
    <property type="entry name" value="Rubredoxin_2"/>
</dbReference>
<keyword evidence="4" id="KW-0408">Iron</keyword>
<feature type="topological domain" description="Cytoplasmic" evidence="4">
    <location>
        <begin position="21"/>
        <end position="400"/>
    </location>
</feature>
<comment type="subcellular location">
    <subcellularLocation>
        <location evidence="4">Cell inner membrane</location>
        <topology evidence="4">Single-pass membrane protein</topology>
        <orientation evidence="4">Cytoplasmic side</orientation>
    </subcellularLocation>
</comment>
<dbReference type="NCBIfam" id="NF008757">
    <property type="entry name" value="PRK11788.1-5"/>
    <property type="match status" value="1"/>
</dbReference>
<dbReference type="InterPro" id="IPR030865">
    <property type="entry name" value="LapB"/>
</dbReference>
<evidence type="ECO:0000256" key="1">
    <source>
        <dbReference type="ARBA" id="ARBA00022723"/>
    </source>
</evidence>
<comment type="function">
    <text evidence="4">Modulates cellular lipopolysaccharide (LPS) levels by regulating LpxC, which is involved in lipid A biosynthesis. May act by modulating the proteolytic activity of FtsH towards LpxC. May also coordinate assembly of proteins involved in LPS synthesis at the plasma membrane.</text>
</comment>
<protein>
    <recommendedName>
        <fullName evidence="4">Lipopolysaccharide assembly protein B</fullName>
    </recommendedName>
</protein>
<evidence type="ECO:0000256" key="3">
    <source>
        <dbReference type="ARBA" id="ARBA00022803"/>
    </source>
</evidence>
<reference evidence="6 7" key="1">
    <citation type="submission" date="2024-05" db="EMBL/GenBank/DDBJ databases">
        <title>Genome Sequence and Characterization of the New Strain Purple Sulfur Bacterium of Genus Thioalkalicoccus.</title>
        <authorList>
            <person name="Bryantseva I.A."/>
            <person name="Kyndt J.A."/>
            <person name="Imhoff J.F."/>
        </authorList>
    </citation>
    <scope>NUCLEOTIDE SEQUENCE [LARGE SCALE GENOMIC DNA]</scope>
    <source>
        <strain evidence="6 7">Um2</strain>
    </source>
</reference>
<keyword evidence="4" id="KW-1133">Transmembrane helix</keyword>
<evidence type="ECO:0000313" key="6">
    <source>
        <dbReference type="EMBL" id="MEY6433159.1"/>
    </source>
</evidence>
<evidence type="ECO:0000313" key="7">
    <source>
        <dbReference type="Proteomes" id="UP001564408"/>
    </source>
</evidence>
<accession>A0ABV4BGQ7</accession>
<dbReference type="Pfam" id="PF13432">
    <property type="entry name" value="TPR_16"/>
    <property type="match status" value="2"/>
</dbReference>
<dbReference type="EMBL" id="JBDKXB010000016">
    <property type="protein sequence ID" value="MEY6433159.1"/>
    <property type="molecule type" value="Genomic_DNA"/>
</dbReference>
<keyword evidence="3 4" id="KW-0802">TPR repeat</keyword>
<dbReference type="SUPFAM" id="SSF48452">
    <property type="entry name" value="TPR-like"/>
    <property type="match status" value="1"/>
</dbReference>
<feature type="binding site" evidence="4">
    <location>
        <position position="355"/>
    </location>
    <ligand>
        <name>Fe cation</name>
        <dbReference type="ChEBI" id="CHEBI:24875"/>
    </ligand>
</feature>
<keyword evidence="4" id="KW-1003">Cell membrane</keyword>
<comment type="caution">
    <text evidence="6">The sequence shown here is derived from an EMBL/GenBank/DDBJ whole genome shotgun (WGS) entry which is preliminary data.</text>
</comment>
<dbReference type="PANTHER" id="PTHR45586">
    <property type="entry name" value="TPR REPEAT-CONTAINING PROTEIN PA4667"/>
    <property type="match status" value="1"/>
</dbReference>
<gene>
    <name evidence="4 6" type="primary">lapB</name>
    <name evidence="6" type="ORF">ABC977_12175</name>
</gene>
<keyword evidence="4" id="KW-0997">Cell inner membrane</keyword>
<evidence type="ECO:0000259" key="5">
    <source>
        <dbReference type="Pfam" id="PF18073"/>
    </source>
</evidence>
<dbReference type="SMART" id="SM00028">
    <property type="entry name" value="TPR"/>
    <property type="match status" value="5"/>
</dbReference>
<feature type="binding site" evidence="4">
    <location>
        <position position="369"/>
    </location>
    <ligand>
        <name>Fe cation</name>
        <dbReference type="ChEBI" id="CHEBI:24875"/>
    </ligand>
</feature>
<keyword evidence="4" id="KW-0472">Membrane</keyword>
<keyword evidence="1 4" id="KW-0479">Metal-binding</keyword>
<dbReference type="RefSeq" id="WP_369667546.1">
    <property type="nucleotide sequence ID" value="NZ_JBDKXB010000016.1"/>
</dbReference>
<dbReference type="InterPro" id="IPR019734">
    <property type="entry name" value="TPR_rpt"/>
</dbReference>
<keyword evidence="7" id="KW-1185">Reference proteome</keyword>
<dbReference type="Pfam" id="PF13176">
    <property type="entry name" value="TPR_7"/>
    <property type="match status" value="1"/>
</dbReference>
<dbReference type="HAMAP" id="MF_00994">
    <property type="entry name" value="LPS_assembly_LapB"/>
    <property type="match status" value="1"/>
</dbReference>
<keyword evidence="2 4" id="KW-0677">Repeat</keyword>
<feature type="domain" description="LapB rubredoxin metal binding" evidence="5">
    <location>
        <begin position="350"/>
        <end position="375"/>
    </location>
</feature>
<dbReference type="PANTHER" id="PTHR45586:SF1">
    <property type="entry name" value="LIPOPOLYSACCHARIDE ASSEMBLY PROTEIN B"/>
    <property type="match status" value="1"/>
</dbReference>
<proteinExistence type="inferred from homology"/>